<dbReference type="Proteomes" id="UP000242180">
    <property type="component" value="Unassembled WGS sequence"/>
</dbReference>
<evidence type="ECO:0000313" key="4">
    <source>
        <dbReference type="Proteomes" id="UP000242180"/>
    </source>
</evidence>
<reference evidence="3 4" key="1">
    <citation type="submission" date="2016-07" db="EMBL/GenBank/DDBJ databases">
        <title>Pervasive Adenine N6-methylation of Active Genes in Fungi.</title>
        <authorList>
            <consortium name="DOE Joint Genome Institute"/>
            <person name="Mondo S.J."/>
            <person name="Dannebaum R.O."/>
            <person name="Kuo R.C."/>
            <person name="Labutti K."/>
            <person name="Haridas S."/>
            <person name="Kuo A."/>
            <person name="Salamov A."/>
            <person name="Ahrendt S.R."/>
            <person name="Lipzen A."/>
            <person name="Sullivan W."/>
            <person name="Andreopoulos W.B."/>
            <person name="Clum A."/>
            <person name="Lindquist E."/>
            <person name="Daum C."/>
            <person name="Ramamoorthy G.K."/>
            <person name="Gryganskyi A."/>
            <person name="Culley D."/>
            <person name="Magnuson J.K."/>
            <person name="James T.Y."/>
            <person name="O'Malley M.A."/>
            <person name="Stajich J.E."/>
            <person name="Spatafora J.W."/>
            <person name="Visel A."/>
            <person name="Grigoriev I.V."/>
        </authorList>
    </citation>
    <scope>NUCLEOTIDE SEQUENCE [LARGE SCALE GENOMIC DNA]</scope>
    <source>
        <strain evidence="3 4">NRRL 2496</strain>
    </source>
</reference>
<dbReference type="OrthoDB" id="2280705at2759"/>
<dbReference type="AlphaFoldDB" id="A0A1X2HI95"/>
<feature type="transmembrane region" description="Helical" evidence="2">
    <location>
        <begin position="188"/>
        <end position="211"/>
    </location>
</feature>
<sequence>MLNPAETAWVIYSVIFVLSAVALAFRCTRTLLLSLSLLLFSALTAIAHFVMLARDYRVDTVVVWVDRSAVINLIPIFSILLFAGLVAQQSLSIQHHAHNNNNINTNTNTNTNANNIHQKKHLTAYLNGGLLALYIILIIAFLCVRLAQNDNDPSTRMQMAVCVTLLLVPILLDLIINLRFMRSWFLRFGPLLLAISVFGMALEAWLFYIIIESRGSRLNLSVEAWILIESFVTYFPTIAFLVLAFFTSPLQSSQDYQCSYPPSNTGYRALRFLRRRWRTEESRQQEMTSTPSSQDAMPVP</sequence>
<protein>
    <submittedName>
        <fullName evidence="3">Uncharacterized protein</fullName>
    </submittedName>
</protein>
<feature type="region of interest" description="Disordered" evidence="1">
    <location>
        <begin position="280"/>
        <end position="300"/>
    </location>
</feature>
<dbReference type="InParanoid" id="A0A1X2HI95"/>
<feature type="transmembrane region" description="Helical" evidence="2">
    <location>
        <begin position="223"/>
        <end position="246"/>
    </location>
</feature>
<feature type="transmembrane region" description="Helical" evidence="2">
    <location>
        <begin position="124"/>
        <end position="147"/>
    </location>
</feature>
<feature type="transmembrane region" description="Helical" evidence="2">
    <location>
        <begin position="32"/>
        <end position="50"/>
    </location>
</feature>
<comment type="caution">
    <text evidence="3">The sequence shown here is derived from an EMBL/GenBank/DDBJ whole genome shotgun (WGS) entry which is preliminary data.</text>
</comment>
<evidence type="ECO:0000256" key="2">
    <source>
        <dbReference type="SAM" id="Phobius"/>
    </source>
</evidence>
<feature type="transmembrane region" description="Helical" evidence="2">
    <location>
        <begin position="70"/>
        <end position="87"/>
    </location>
</feature>
<keyword evidence="2" id="KW-0472">Membrane</keyword>
<organism evidence="3 4">
    <name type="scientific">Syncephalastrum racemosum</name>
    <name type="common">Filamentous fungus</name>
    <dbReference type="NCBI Taxonomy" id="13706"/>
    <lineage>
        <taxon>Eukaryota</taxon>
        <taxon>Fungi</taxon>
        <taxon>Fungi incertae sedis</taxon>
        <taxon>Mucoromycota</taxon>
        <taxon>Mucoromycotina</taxon>
        <taxon>Mucoromycetes</taxon>
        <taxon>Mucorales</taxon>
        <taxon>Syncephalastraceae</taxon>
        <taxon>Syncephalastrum</taxon>
    </lineage>
</organism>
<feature type="transmembrane region" description="Helical" evidence="2">
    <location>
        <begin position="6"/>
        <end position="25"/>
    </location>
</feature>
<dbReference type="OMA" id="AILIMCI"/>
<evidence type="ECO:0000256" key="1">
    <source>
        <dbReference type="SAM" id="MobiDB-lite"/>
    </source>
</evidence>
<keyword evidence="4" id="KW-1185">Reference proteome</keyword>
<gene>
    <name evidence="3" type="ORF">BCR43DRAFT_488215</name>
</gene>
<name>A0A1X2HI95_SYNRA</name>
<feature type="compositionally biased region" description="Polar residues" evidence="1">
    <location>
        <begin position="285"/>
        <end position="300"/>
    </location>
</feature>
<feature type="transmembrane region" description="Helical" evidence="2">
    <location>
        <begin position="159"/>
        <end position="176"/>
    </location>
</feature>
<evidence type="ECO:0000313" key="3">
    <source>
        <dbReference type="EMBL" id="ORY98813.1"/>
    </source>
</evidence>
<keyword evidence="2" id="KW-0812">Transmembrane</keyword>
<keyword evidence="2" id="KW-1133">Transmembrane helix</keyword>
<proteinExistence type="predicted"/>
<accession>A0A1X2HI95</accession>
<dbReference type="EMBL" id="MCGN01000003">
    <property type="protein sequence ID" value="ORY98813.1"/>
    <property type="molecule type" value="Genomic_DNA"/>
</dbReference>